<dbReference type="InterPro" id="IPR025354">
    <property type="entry name" value="DUF4258"/>
</dbReference>
<accession>A0A0J1HXA9</accession>
<name>A0A0J1HXA9_BACAN</name>
<comment type="caution">
    <text evidence="1">The sequence shown here is derived from an EMBL/GenBank/DDBJ whole genome shotgun (WGS) entry which is preliminary data.</text>
</comment>
<organism evidence="1 2">
    <name type="scientific">Bacillus anthracis</name>
    <name type="common">anthrax bacterium</name>
    <dbReference type="NCBI Taxonomy" id="1392"/>
    <lineage>
        <taxon>Bacteria</taxon>
        <taxon>Bacillati</taxon>
        <taxon>Bacillota</taxon>
        <taxon>Bacilli</taxon>
        <taxon>Bacillales</taxon>
        <taxon>Bacillaceae</taxon>
        <taxon>Bacillus</taxon>
        <taxon>Bacillus cereus group</taxon>
    </lineage>
</organism>
<dbReference type="EMBL" id="LDPG01000007">
    <property type="protein sequence ID" value="KLV18324.1"/>
    <property type="molecule type" value="Genomic_DNA"/>
</dbReference>
<proteinExistence type="predicted"/>
<protein>
    <recommendedName>
        <fullName evidence="3">DUF4258 domain-containing protein</fullName>
    </recommendedName>
</protein>
<dbReference type="Proteomes" id="UP000035904">
    <property type="component" value="Unassembled WGS sequence"/>
</dbReference>
<dbReference type="Pfam" id="PF14076">
    <property type="entry name" value="DUF4258"/>
    <property type="match status" value="1"/>
</dbReference>
<dbReference type="PATRIC" id="fig|1392.242.peg.5657"/>
<reference evidence="1 2" key="1">
    <citation type="submission" date="2015-05" db="EMBL/GenBank/DDBJ databases">
        <title>Whole genome sequence and identification of bacterial endophytes from Costus igneus.</title>
        <authorList>
            <person name="Lee Y.P."/>
            <person name="Gan H.M."/>
            <person name="Eng W."/>
            <person name="Wheatley M.S."/>
            <person name="Caraballo A."/>
            <person name="Polter S."/>
            <person name="Savka M.A."/>
            <person name="Hudson A.O."/>
        </authorList>
    </citation>
    <scope>NUCLEOTIDE SEQUENCE [LARGE SCALE GENOMIC DNA]</scope>
    <source>
        <strain evidence="1 2">RIT375</strain>
    </source>
</reference>
<dbReference type="RefSeq" id="WP_001995888.1">
    <property type="nucleotide sequence ID" value="NZ_LDPG01000007.1"/>
</dbReference>
<gene>
    <name evidence="1" type="ORF">ABW01_13155</name>
</gene>
<sequence>MNHLKVFWEDELREMRNSLGSKNGFTVSEHFFEDRMSEREISLQEVAEVIITGVIAEGYDVGKYPSYRNADPVRTIIGKTSKGRILTIGVAIKGNQSFCVTTGYEGITCRLKQAAYEVGILEQVFVC</sequence>
<evidence type="ECO:0008006" key="3">
    <source>
        <dbReference type="Google" id="ProtNLM"/>
    </source>
</evidence>
<dbReference type="AlphaFoldDB" id="A0A0J1HXA9"/>
<evidence type="ECO:0000313" key="2">
    <source>
        <dbReference type="Proteomes" id="UP000035904"/>
    </source>
</evidence>
<evidence type="ECO:0000313" key="1">
    <source>
        <dbReference type="EMBL" id="KLV18324.1"/>
    </source>
</evidence>